<dbReference type="OMA" id="DHCPRAY"/>
<dbReference type="PANTHER" id="PTHR11857:SF46">
    <property type="entry name" value="GENERAL ODORANT-BINDING PROTEIN 99A-RELATED"/>
    <property type="match status" value="1"/>
</dbReference>
<dbReference type="InterPro" id="IPR006170">
    <property type="entry name" value="PBP/GOBP"/>
</dbReference>
<dbReference type="EnsemblMetazoa" id="ASIC009737-RA">
    <property type="protein sequence ID" value="ASIC009737-PA"/>
    <property type="gene ID" value="ASIC009737"/>
</dbReference>
<dbReference type="PANTHER" id="PTHR11857">
    <property type="entry name" value="ODORANT BINDING PROTEIN-RELATED"/>
    <property type="match status" value="1"/>
</dbReference>
<dbReference type="AlphaFoldDB" id="A0A084VVT0"/>
<protein>
    <submittedName>
        <fullName evidence="7">AGAP002191-PA-like protein</fullName>
    </submittedName>
</protein>
<accession>A0A084VVT0</accession>
<dbReference type="GO" id="GO:0005549">
    <property type="term" value="F:odorant binding"/>
    <property type="evidence" value="ECO:0007669"/>
    <property type="project" value="InterPro"/>
</dbReference>
<feature type="signal peptide" evidence="6">
    <location>
        <begin position="1"/>
        <end position="28"/>
    </location>
</feature>
<evidence type="ECO:0000256" key="2">
    <source>
        <dbReference type="ARBA" id="ARBA00008098"/>
    </source>
</evidence>
<keyword evidence="5" id="KW-1015">Disulfide bond</keyword>
<dbReference type="Gene3D" id="1.10.238.20">
    <property type="entry name" value="Pheromone/general odorant binding protein domain"/>
    <property type="match status" value="2"/>
</dbReference>
<dbReference type="Proteomes" id="UP000030765">
    <property type="component" value="Unassembled WGS sequence"/>
</dbReference>
<dbReference type="VEuPathDB" id="VectorBase:ASIC009737"/>
<feature type="chain" id="PRO_5001784012" evidence="6">
    <location>
        <begin position="29"/>
        <end position="315"/>
    </location>
</feature>
<dbReference type="OrthoDB" id="7732931at2759"/>
<reference evidence="7 9" key="1">
    <citation type="journal article" date="2014" name="BMC Genomics">
        <title>Genome sequence of Anopheles sinensis provides insight into genetics basis of mosquito competence for malaria parasites.</title>
        <authorList>
            <person name="Zhou D."/>
            <person name="Zhang D."/>
            <person name="Ding G."/>
            <person name="Shi L."/>
            <person name="Hou Q."/>
            <person name="Ye Y."/>
            <person name="Xu Y."/>
            <person name="Zhou H."/>
            <person name="Xiong C."/>
            <person name="Li S."/>
            <person name="Yu J."/>
            <person name="Hong S."/>
            <person name="Yu X."/>
            <person name="Zou P."/>
            <person name="Chen C."/>
            <person name="Chang X."/>
            <person name="Wang W."/>
            <person name="Lv Y."/>
            <person name="Sun Y."/>
            <person name="Ma L."/>
            <person name="Shen B."/>
            <person name="Zhu C."/>
        </authorList>
    </citation>
    <scope>NUCLEOTIDE SEQUENCE [LARGE SCALE GENOMIC DNA]</scope>
</reference>
<evidence type="ECO:0000256" key="3">
    <source>
        <dbReference type="ARBA" id="ARBA00022525"/>
    </source>
</evidence>
<dbReference type="GO" id="GO:0007608">
    <property type="term" value="P:sensory perception of smell"/>
    <property type="evidence" value="ECO:0007669"/>
    <property type="project" value="TreeGrafter"/>
</dbReference>
<gene>
    <name evidence="7" type="ORF">ZHAS_00009737</name>
</gene>
<evidence type="ECO:0000313" key="7">
    <source>
        <dbReference type="EMBL" id="KFB42074.1"/>
    </source>
</evidence>
<evidence type="ECO:0000313" key="9">
    <source>
        <dbReference type="Proteomes" id="UP000030765"/>
    </source>
</evidence>
<proteinExistence type="inferred from homology"/>
<keyword evidence="4 6" id="KW-0732">Signal</keyword>
<evidence type="ECO:0000256" key="1">
    <source>
        <dbReference type="ARBA" id="ARBA00004613"/>
    </source>
</evidence>
<dbReference type="GO" id="GO:0005615">
    <property type="term" value="C:extracellular space"/>
    <property type="evidence" value="ECO:0007669"/>
    <property type="project" value="TreeGrafter"/>
</dbReference>
<evidence type="ECO:0000256" key="6">
    <source>
        <dbReference type="SAM" id="SignalP"/>
    </source>
</evidence>
<dbReference type="STRING" id="74873.A0A084VVT0"/>
<evidence type="ECO:0000256" key="4">
    <source>
        <dbReference type="ARBA" id="ARBA00022729"/>
    </source>
</evidence>
<evidence type="ECO:0000256" key="5">
    <source>
        <dbReference type="ARBA" id="ARBA00023157"/>
    </source>
</evidence>
<comment type="subcellular location">
    <subcellularLocation>
        <location evidence="1">Secreted</location>
    </subcellularLocation>
</comment>
<dbReference type="SMART" id="SM00708">
    <property type="entry name" value="PhBP"/>
    <property type="match status" value="1"/>
</dbReference>
<evidence type="ECO:0000313" key="8">
    <source>
        <dbReference type="EnsemblMetazoa" id="ASIC009737-PA"/>
    </source>
</evidence>
<organism evidence="7">
    <name type="scientific">Anopheles sinensis</name>
    <name type="common">Mosquito</name>
    <dbReference type="NCBI Taxonomy" id="74873"/>
    <lineage>
        <taxon>Eukaryota</taxon>
        <taxon>Metazoa</taxon>
        <taxon>Ecdysozoa</taxon>
        <taxon>Arthropoda</taxon>
        <taxon>Hexapoda</taxon>
        <taxon>Insecta</taxon>
        <taxon>Pterygota</taxon>
        <taxon>Neoptera</taxon>
        <taxon>Endopterygota</taxon>
        <taxon>Diptera</taxon>
        <taxon>Nematocera</taxon>
        <taxon>Culicoidea</taxon>
        <taxon>Culicidae</taxon>
        <taxon>Anophelinae</taxon>
        <taxon>Anopheles</taxon>
    </lineage>
</organism>
<dbReference type="SUPFAM" id="SSF47565">
    <property type="entry name" value="Insect pheromone/odorant-binding proteins"/>
    <property type="match status" value="2"/>
</dbReference>
<dbReference type="VEuPathDB" id="VectorBase:ASIS000163"/>
<reference evidence="8" key="2">
    <citation type="submission" date="2020-05" db="UniProtKB">
        <authorList>
            <consortium name="EnsemblMetazoa"/>
        </authorList>
    </citation>
    <scope>IDENTIFICATION</scope>
</reference>
<dbReference type="EMBL" id="ATLV01017236">
    <property type="status" value="NOT_ANNOTATED_CDS"/>
    <property type="molecule type" value="Genomic_DNA"/>
</dbReference>
<dbReference type="InterPro" id="IPR036728">
    <property type="entry name" value="PBP_GOBP_sf"/>
</dbReference>
<sequence length="315" mass="35585">MGRDHRSMLLSLCAFAAIVAYQPLPAEANIFSGKVYRKAQQDCVKFLGINEFRLAQYSKFVYPPDRDTMCLIRCIGITLDFWDDTEGFNVSFVQQQFSPLVTPQFKKLLTDSIASKLELIDPLDNCSRAYYAFRTFRALLRQLVTSTTPTPVTPFQPLTAVQIVDVLVECAREQNLPAVFLTGLTKGIIPDCPEVRSLIRCAAVRTGVYTDQDGALLENLHSQLNPPGEEKSSFVLRQQLCLKRNEQPACVDQSTRAFRQFFACLRPDYERFFIANAGSVMQTPLFQQQQQQPVANESTTVQPMDTLMPLLASFR</sequence>
<dbReference type="CDD" id="cd23992">
    <property type="entry name" value="PBP_GOBP"/>
    <property type="match status" value="2"/>
</dbReference>
<keyword evidence="9" id="KW-1185">Reference proteome</keyword>
<dbReference type="Pfam" id="PF01395">
    <property type="entry name" value="PBP_GOBP"/>
    <property type="match status" value="2"/>
</dbReference>
<keyword evidence="3" id="KW-0964">Secreted</keyword>
<dbReference type="SMR" id="A0A084VVT0"/>
<dbReference type="EMBL" id="KE525158">
    <property type="protein sequence ID" value="KFB42074.1"/>
    <property type="molecule type" value="Genomic_DNA"/>
</dbReference>
<name>A0A084VVT0_ANOSI</name>
<comment type="similarity">
    <text evidence="2">Belongs to the PBP/GOBP family.</text>
</comment>